<organism evidence="1 2">
    <name type="scientific">Secundilactobacillus folii</name>
    <dbReference type="NCBI Taxonomy" id="2678357"/>
    <lineage>
        <taxon>Bacteria</taxon>
        <taxon>Bacillati</taxon>
        <taxon>Bacillota</taxon>
        <taxon>Bacilli</taxon>
        <taxon>Lactobacillales</taxon>
        <taxon>Lactobacillaceae</taxon>
        <taxon>Secundilactobacillus</taxon>
    </lineage>
</organism>
<dbReference type="RefSeq" id="WP_155431957.1">
    <property type="nucleotide sequence ID" value="NZ_WNJO01000009.1"/>
</dbReference>
<protein>
    <submittedName>
        <fullName evidence="1">Uncharacterized protein</fullName>
    </submittedName>
</protein>
<dbReference type="EMBL" id="WNJO01000009">
    <property type="protein sequence ID" value="MTV82687.1"/>
    <property type="molecule type" value="Genomic_DNA"/>
</dbReference>
<dbReference type="AlphaFoldDB" id="A0A7X2XVY7"/>
<sequence>MIAIVDEIIINNDFFLPREIEKEVNRVSVESESTHMQELVQELHQKTGDPAYSFSVDEFNHNVQNKLKKMYLKTKSGKEDPDRFNEKMLITITPMSERNDNSGKNIDVIFN</sequence>
<proteinExistence type="predicted"/>
<evidence type="ECO:0000313" key="2">
    <source>
        <dbReference type="Proteomes" id="UP000466388"/>
    </source>
</evidence>
<keyword evidence="2" id="KW-1185">Reference proteome</keyword>
<name>A0A7X2XVY7_9LACO</name>
<reference evidence="1 2" key="1">
    <citation type="submission" date="2019-11" db="EMBL/GenBank/DDBJ databases">
        <title>Lactobacillus sp. nov. CRM56-3, isolated from fermented tea leaves.</title>
        <authorList>
            <person name="Phuengjayaem S."/>
            <person name="Tanasupawat S."/>
        </authorList>
    </citation>
    <scope>NUCLEOTIDE SEQUENCE [LARGE SCALE GENOMIC DNA]</scope>
    <source>
        <strain evidence="1 2">CRM56-3</strain>
    </source>
</reference>
<evidence type="ECO:0000313" key="1">
    <source>
        <dbReference type="EMBL" id="MTV82687.1"/>
    </source>
</evidence>
<comment type="caution">
    <text evidence="1">The sequence shown here is derived from an EMBL/GenBank/DDBJ whole genome shotgun (WGS) entry which is preliminary data.</text>
</comment>
<accession>A0A7X2XVY7</accession>
<gene>
    <name evidence="1" type="ORF">GM612_08520</name>
</gene>
<dbReference type="Proteomes" id="UP000466388">
    <property type="component" value="Unassembled WGS sequence"/>
</dbReference>